<comment type="caution">
    <text evidence="2">The sequence shown here is derived from an EMBL/GenBank/DDBJ whole genome shotgun (WGS) entry which is preliminary data.</text>
</comment>
<evidence type="ECO:0000313" key="2">
    <source>
        <dbReference type="EMBL" id="KAH0550393.1"/>
    </source>
</evidence>
<dbReference type="EMBL" id="JAHXZJ010001864">
    <property type="protein sequence ID" value="KAH0550393.1"/>
    <property type="molecule type" value="Genomic_DNA"/>
</dbReference>
<evidence type="ECO:0000256" key="1">
    <source>
        <dbReference type="SAM" id="MobiDB-lite"/>
    </source>
</evidence>
<feature type="compositionally biased region" description="Basic residues" evidence="1">
    <location>
        <begin position="81"/>
        <end position="93"/>
    </location>
</feature>
<feature type="region of interest" description="Disordered" evidence="1">
    <location>
        <begin position="26"/>
        <end position="126"/>
    </location>
</feature>
<evidence type="ECO:0000313" key="3">
    <source>
        <dbReference type="Proteomes" id="UP000826195"/>
    </source>
</evidence>
<accession>A0AAV7IFG5</accession>
<proteinExistence type="predicted"/>
<reference evidence="2 3" key="1">
    <citation type="journal article" date="2021" name="J. Hered.">
        <title>A chromosome-level genome assembly of the parasitoid wasp, Cotesia glomerata (Hymenoptera: Braconidae).</title>
        <authorList>
            <person name="Pinto B.J."/>
            <person name="Weis J.J."/>
            <person name="Gamble T."/>
            <person name="Ode P.J."/>
            <person name="Paul R."/>
            <person name="Zaspel J.M."/>
        </authorList>
    </citation>
    <scope>NUCLEOTIDE SEQUENCE [LARGE SCALE GENOMIC DNA]</scope>
    <source>
        <strain evidence="2">CgM1</strain>
    </source>
</reference>
<protein>
    <submittedName>
        <fullName evidence="2">Uncharacterized protein</fullName>
    </submittedName>
</protein>
<name>A0AAV7IFG5_COTGL</name>
<feature type="compositionally biased region" description="Polar residues" evidence="1">
    <location>
        <begin position="116"/>
        <end position="126"/>
    </location>
</feature>
<dbReference type="AlphaFoldDB" id="A0AAV7IFG5"/>
<organism evidence="2 3">
    <name type="scientific">Cotesia glomerata</name>
    <name type="common">Lepidopteran parasitic wasp</name>
    <name type="synonym">Apanteles glomeratus</name>
    <dbReference type="NCBI Taxonomy" id="32391"/>
    <lineage>
        <taxon>Eukaryota</taxon>
        <taxon>Metazoa</taxon>
        <taxon>Ecdysozoa</taxon>
        <taxon>Arthropoda</taxon>
        <taxon>Hexapoda</taxon>
        <taxon>Insecta</taxon>
        <taxon>Pterygota</taxon>
        <taxon>Neoptera</taxon>
        <taxon>Endopterygota</taxon>
        <taxon>Hymenoptera</taxon>
        <taxon>Apocrita</taxon>
        <taxon>Ichneumonoidea</taxon>
        <taxon>Braconidae</taxon>
        <taxon>Microgastrinae</taxon>
        <taxon>Cotesia</taxon>
    </lineage>
</organism>
<keyword evidence="3" id="KW-1185">Reference proteome</keyword>
<sequence>MFGLDNLDLINLAVGCGCCRARLSTTRGCNTPSDDADAYGNACVTNMDSGEKYKKPHRSGSRTEEPSGGKSTPQRWPRRSDAKKKWKVSRRTTRTGAVTAKANPPEKQLPRDSDESWSNSTGREKR</sequence>
<dbReference type="Proteomes" id="UP000826195">
    <property type="component" value="Unassembled WGS sequence"/>
</dbReference>
<gene>
    <name evidence="2" type="ORF">KQX54_019136</name>
</gene>